<evidence type="ECO:0000256" key="6">
    <source>
        <dbReference type="ARBA" id="ARBA00022771"/>
    </source>
</evidence>
<gene>
    <name evidence="12" type="ORF">B7P43_G14754</name>
</gene>
<dbReference type="AlphaFoldDB" id="A0A2J7PTU2"/>
<dbReference type="GO" id="GO:0016567">
    <property type="term" value="P:protein ubiquitination"/>
    <property type="evidence" value="ECO:0007669"/>
    <property type="project" value="UniProtKB-UniPathway"/>
</dbReference>
<evidence type="ECO:0000256" key="2">
    <source>
        <dbReference type="ARBA" id="ARBA00004906"/>
    </source>
</evidence>
<dbReference type="SUPFAM" id="SSF49599">
    <property type="entry name" value="TRAF domain-like"/>
    <property type="match status" value="1"/>
</dbReference>
<dbReference type="InterPro" id="IPR013083">
    <property type="entry name" value="Znf_RING/FYVE/PHD"/>
</dbReference>
<feature type="domain" description="SIAH-type" evidence="11">
    <location>
        <begin position="69"/>
        <end position="133"/>
    </location>
</feature>
<evidence type="ECO:0000256" key="9">
    <source>
        <dbReference type="PROSITE-ProRule" id="PRU00455"/>
    </source>
</evidence>
<evidence type="ECO:0000256" key="7">
    <source>
        <dbReference type="ARBA" id="ARBA00022786"/>
    </source>
</evidence>
<evidence type="ECO:0000256" key="3">
    <source>
        <dbReference type="ARBA" id="ARBA00009119"/>
    </source>
</evidence>
<dbReference type="InParanoid" id="A0A2J7PTU2"/>
<dbReference type="InterPro" id="IPR049548">
    <property type="entry name" value="Sina-like_RING"/>
</dbReference>
<dbReference type="Proteomes" id="UP000235965">
    <property type="component" value="Unassembled WGS sequence"/>
</dbReference>
<keyword evidence="7 10" id="KW-0833">Ubl conjugation pathway</keyword>
<reference evidence="12 13" key="1">
    <citation type="submission" date="2017-12" db="EMBL/GenBank/DDBJ databases">
        <title>Hemimetabolous genomes reveal molecular basis of termite eusociality.</title>
        <authorList>
            <person name="Harrison M.C."/>
            <person name="Jongepier E."/>
            <person name="Robertson H.M."/>
            <person name="Arning N."/>
            <person name="Bitard-Feildel T."/>
            <person name="Chao H."/>
            <person name="Childers C.P."/>
            <person name="Dinh H."/>
            <person name="Doddapaneni H."/>
            <person name="Dugan S."/>
            <person name="Gowin J."/>
            <person name="Greiner C."/>
            <person name="Han Y."/>
            <person name="Hu H."/>
            <person name="Hughes D.S.T."/>
            <person name="Huylmans A.-K."/>
            <person name="Kemena C."/>
            <person name="Kremer L.P.M."/>
            <person name="Lee S.L."/>
            <person name="Lopez-Ezquerra A."/>
            <person name="Mallet L."/>
            <person name="Monroy-Kuhn J.M."/>
            <person name="Moser A."/>
            <person name="Murali S.C."/>
            <person name="Muzny D.M."/>
            <person name="Otani S."/>
            <person name="Piulachs M.-D."/>
            <person name="Poelchau M."/>
            <person name="Qu J."/>
            <person name="Schaub F."/>
            <person name="Wada-Katsumata A."/>
            <person name="Worley K.C."/>
            <person name="Xie Q."/>
            <person name="Ylla G."/>
            <person name="Poulsen M."/>
            <person name="Gibbs R.A."/>
            <person name="Schal C."/>
            <person name="Richards S."/>
            <person name="Belles X."/>
            <person name="Korb J."/>
            <person name="Bornberg-Bauer E."/>
        </authorList>
    </citation>
    <scope>NUCLEOTIDE SEQUENCE [LARGE SCALE GENOMIC DNA]</scope>
    <source>
        <tissue evidence="12">Whole body</tissue>
    </source>
</reference>
<evidence type="ECO:0000256" key="10">
    <source>
        <dbReference type="RuleBase" id="RU201113"/>
    </source>
</evidence>
<comment type="caution">
    <text evidence="12">The sequence shown here is derived from an EMBL/GenBank/DDBJ whole genome shotgun (WGS) entry which is preliminary data.</text>
</comment>
<comment type="similarity">
    <text evidence="3 10">Belongs to the SINA (Seven in absentia) family.</text>
</comment>
<dbReference type="EC" id="2.3.2.27" evidence="10"/>
<comment type="function">
    <text evidence="10">E3 ubiquitin-protein ligase that mediates ubiquitination and subsequent proteasomal degradation of target proteins. E3 ubiquitin ligases accept ubiquitin from an E2 ubiquitin-conjugating enzyme in the form of a thioester and then directly transfers the ubiquitin to targeted substrates.</text>
</comment>
<proteinExistence type="inferred from homology"/>
<dbReference type="PANTHER" id="PTHR45877:SF2">
    <property type="entry name" value="E3 UBIQUITIN-PROTEIN LIGASE SINA-RELATED"/>
    <property type="match status" value="1"/>
</dbReference>
<dbReference type="GO" id="GO:0005737">
    <property type="term" value="C:cytoplasm"/>
    <property type="evidence" value="ECO:0007669"/>
    <property type="project" value="InterPro"/>
</dbReference>
<dbReference type="UniPathway" id="UPA00143"/>
<evidence type="ECO:0000313" key="13">
    <source>
        <dbReference type="Proteomes" id="UP000235965"/>
    </source>
</evidence>
<dbReference type="InterPro" id="IPR004162">
    <property type="entry name" value="SINA-like_animal"/>
</dbReference>
<dbReference type="PANTHER" id="PTHR45877">
    <property type="entry name" value="E3 UBIQUITIN-PROTEIN LIGASE SIAH2"/>
    <property type="match status" value="1"/>
</dbReference>
<dbReference type="InterPro" id="IPR008974">
    <property type="entry name" value="TRAF-like"/>
</dbReference>
<dbReference type="Gene3D" id="2.60.210.10">
    <property type="entry name" value="Apoptosis, Tumor Necrosis Factor Receptor Associated Protein 2, Chain A"/>
    <property type="match status" value="1"/>
</dbReference>
<evidence type="ECO:0000256" key="8">
    <source>
        <dbReference type="ARBA" id="ARBA00022833"/>
    </source>
</evidence>
<dbReference type="GO" id="GO:0043161">
    <property type="term" value="P:proteasome-mediated ubiquitin-dependent protein catabolic process"/>
    <property type="evidence" value="ECO:0007669"/>
    <property type="project" value="TreeGrafter"/>
</dbReference>
<dbReference type="OrthoDB" id="4788989at2759"/>
<dbReference type="Pfam" id="PF21362">
    <property type="entry name" value="Sina_RING"/>
    <property type="match status" value="1"/>
</dbReference>
<comment type="domain">
    <text evidence="10">The RING-type zinc finger domain is essential for ubiquitin ligase activity.</text>
</comment>
<evidence type="ECO:0000256" key="4">
    <source>
        <dbReference type="ARBA" id="ARBA00022679"/>
    </source>
</evidence>
<dbReference type="STRING" id="105785.A0A2J7PTU2"/>
<dbReference type="InterPro" id="IPR013010">
    <property type="entry name" value="Znf_SIAH"/>
</dbReference>
<dbReference type="EMBL" id="NEVH01021221">
    <property type="protein sequence ID" value="PNF19749.1"/>
    <property type="molecule type" value="Genomic_DNA"/>
</dbReference>
<keyword evidence="4" id="KW-0808">Transferase</keyword>
<keyword evidence="8 10" id="KW-0862">Zinc</keyword>
<dbReference type="Pfam" id="PF21361">
    <property type="entry name" value="Sina_ZnF"/>
    <property type="match status" value="1"/>
</dbReference>
<dbReference type="GO" id="GO:0061630">
    <property type="term" value="F:ubiquitin protein ligase activity"/>
    <property type="evidence" value="ECO:0007669"/>
    <property type="project" value="UniProtKB-EC"/>
</dbReference>
<accession>A0A2J7PTU2</accession>
<dbReference type="Gene3D" id="3.30.40.10">
    <property type="entry name" value="Zinc/RING finger domain, C3HC4 (zinc finger)"/>
    <property type="match status" value="2"/>
</dbReference>
<dbReference type="GO" id="GO:0031624">
    <property type="term" value="F:ubiquitin conjugating enzyme binding"/>
    <property type="evidence" value="ECO:0007669"/>
    <property type="project" value="TreeGrafter"/>
</dbReference>
<evidence type="ECO:0000259" key="11">
    <source>
        <dbReference type="PROSITE" id="PS51081"/>
    </source>
</evidence>
<keyword evidence="13" id="KW-1185">Reference proteome</keyword>
<dbReference type="GO" id="GO:0008270">
    <property type="term" value="F:zinc ion binding"/>
    <property type="evidence" value="ECO:0007669"/>
    <property type="project" value="UniProtKB-KW"/>
</dbReference>
<dbReference type="Pfam" id="PF03145">
    <property type="entry name" value="Sina_TRAF"/>
    <property type="match status" value="1"/>
</dbReference>
<organism evidence="12 13">
    <name type="scientific">Cryptotermes secundus</name>
    <dbReference type="NCBI Taxonomy" id="105785"/>
    <lineage>
        <taxon>Eukaryota</taxon>
        <taxon>Metazoa</taxon>
        <taxon>Ecdysozoa</taxon>
        <taxon>Arthropoda</taxon>
        <taxon>Hexapoda</taxon>
        <taxon>Insecta</taxon>
        <taxon>Pterygota</taxon>
        <taxon>Neoptera</taxon>
        <taxon>Polyneoptera</taxon>
        <taxon>Dictyoptera</taxon>
        <taxon>Blattodea</taxon>
        <taxon>Blattoidea</taxon>
        <taxon>Termitoidae</taxon>
        <taxon>Kalotermitidae</taxon>
        <taxon>Cryptotermitinae</taxon>
        <taxon>Cryptotermes</taxon>
    </lineage>
</organism>
<evidence type="ECO:0000313" key="12">
    <source>
        <dbReference type="EMBL" id="PNF19749.1"/>
    </source>
</evidence>
<name>A0A2J7PTU2_9NEOP</name>
<evidence type="ECO:0000256" key="1">
    <source>
        <dbReference type="ARBA" id="ARBA00000900"/>
    </source>
</evidence>
<comment type="domain">
    <text evidence="10">The SBD domain (substrate-binding domain) mediates the interaction with substrate proteins. It is related to the TRAF family.</text>
</comment>
<evidence type="ECO:0000256" key="5">
    <source>
        <dbReference type="ARBA" id="ARBA00022723"/>
    </source>
</evidence>
<sequence length="268" mass="30837">MSSVLDDFQRILDLLECPSCKITMSAPIFMCEVGHSACGSCKLTVQKCCICRARITDLKNDFAERMSAMMRTTCRYSRYGCPVKVNHDQRYQHEDACTFLHVECLAGIGEEGVKCGWRGKKTELLEHVVSVHGKSSVYMGQTIEDIECREFGRNFVNVTLWCAKGELFWMTVKQDIVKNTRMEVVQYIGSKRKATQFQYQHELKSLDGNMIFSFLNVTKNCFEDFDAVFASKSCFNIDLNFFKELFLNSKKRVPGYKLTIKKILQAYN</sequence>
<comment type="catalytic activity">
    <reaction evidence="1 10">
        <text>S-ubiquitinyl-[E2 ubiquitin-conjugating enzyme]-L-cysteine + [acceptor protein]-L-lysine = [E2 ubiquitin-conjugating enzyme]-L-cysteine + N(6)-ubiquitinyl-[acceptor protein]-L-lysine.</text>
        <dbReference type="EC" id="2.3.2.27"/>
    </reaction>
</comment>
<keyword evidence="5 10" id="KW-0479">Metal-binding</keyword>
<dbReference type="PROSITE" id="PS51081">
    <property type="entry name" value="ZF_SIAH"/>
    <property type="match status" value="1"/>
</dbReference>
<protein>
    <recommendedName>
        <fullName evidence="10">E3 ubiquitin-protein ligase</fullName>
        <ecNumber evidence="10">2.3.2.27</ecNumber>
    </recommendedName>
</protein>
<dbReference type="InterPro" id="IPR018121">
    <property type="entry name" value="7-in-absentia-prot_TRAF-dom"/>
</dbReference>
<keyword evidence="6 9" id="KW-0863">Zinc-finger</keyword>
<comment type="pathway">
    <text evidence="2 10">Protein modification; protein ubiquitination.</text>
</comment>